<accession>A0ABP9KMB6</accession>
<keyword evidence="4" id="KW-0378">Hydrolase</keyword>
<feature type="region of interest" description="Disordered" evidence="8">
    <location>
        <begin position="356"/>
        <end position="382"/>
    </location>
</feature>
<evidence type="ECO:0000256" key="7">
    <source>
        <dbReference type="ARBA" id="ARBA00023157"/>
    </source>
</evidence>
<evidence type="ECO:0000256" key="3">
    <source>
        <dbReference type="ARBA" id="ARBA00022729"/>
    </source>
</evidence>
<dbReference type="SUPFAM" id="SSF50494">
    <property type="entry name" value="Trypsin-like serine proteases"/>
    <property type="match status" value="1"/>
</dbReference>
<dbReference type="PIRSF" id="PIRSF001134">
    <property type="entry name" value="Streptogrisin"/>
    <property type="match status" value="1"/>
</dbReference>
<dbReference type="Proteomes" id="UP001500124">
    <property type="component" value="Unassembled WGS sequence"/>
</dbReference>
<dbReference type="InterPro" id="IPR004236">
    <property type="entry name" value="Pept_S1_alpha_lytic"/>
</dbReference>
<feature type="chain" id="PRO_5046415428" evidence="9">
    <location>
        <begin position="30"/>
        <end position="403"/>
    </location>
</feature>
<dbReference type="EMBL" id="BAABKC010000049">
    <property type="protein sequence ID" value="GAA5060157.1"/>
    <property type="molecule type" value="Genomic_DNA"/>
</dbReference>
<dbReference type="InterPro" id="IPR009003">
    <property type="entry name" value="Peptidase_S1_PA"/>
</dbReference>
<keyword evidence="7" id="KW-1015">Disulfide bond</keyword>
<comment type="caution">
    <text evidence="11">The sequence shown here is derived from an EMBL/GenBank/DDBJ whole genome shotgun (WGS) entry which is preliminary data.</text>
</comment>
<evidence type="ECO:0000256" key="8">
    <source>
        <dbReference type="SAM" id="MobiDB-lite"/>
    </source>
</evidence>
<feature type="compositionally biased region" description="Polar residues" evidence="8">
    <location>
        <begin position="357"/>
        <end position="382"/>
    </location>
</feature>
<feature type="signal peptide" evidence="9">
    <location>
        <begin position="1"/>
        <end position="29"/>
    </location>
</feature>
<keyword evidence="5" id="KW-0720">Serine protease</keyword>
<dbReference type="Pfam" id="PF02983">
    <property type="entry name" value="Pro_Al_protease"/>
    <property type="match status" value="1"/>
</dbReference>
<keyword evidence="12" id="KW-1185">Reference proteome</keyword>
<evidence type="ECO:0000256" key="1">
    <source>
        <dbReference type="ARBA" id="ARBA00007664"/>
    </source>
</evidence>
<evidence type="ECO:0000313" key="11">
    <source>
        <dbReference type="EMBL" id="GAA5060157.1"/>
    </source>
</evidence>
<evidence type="ECO:0000256" key="5">
    <source>
        <dbReference type="ARBA" id="ARBA00022825"/>
    </source>
</evidence>
<protein>
    <submittedName>
        <fullName evidence="11">S1 family peptidase</fullName>
    </submittedName>
</protein>
<name>A0ABP9KMB6_9ACTN</name>
<dbReference type="Gene3D" id="3.30.300.50">
    <property type="match status" value="2"/>
</dbReference>
<evidence type="ECO:0000259" key="10">
    <source>
        <dbReference type="Pfam" id="PF02983"/>
    </source>
</evidence>
<keyword evidence="6" id="KW-0865">Zymogen</keyword>
<comment type="similarity">
    <text evidence="1">Belongs to the peptidase S1 family.</text>
</comment>
<dbReference type="InterPro" id="IPR043504">
    <property type="entry name" value="Peptidase_S1_PA_chymotrypsin"/>
</dbReference>
<dbReference type="InterPro" id="IPR001316">
    <property type="entry name" value="Pept_S1A_streptogrisin"/>
</dbReference>
<organism evidence="11 12">
    <name type="scientific">Streptomyces similanensis</name>
    <dbReference type="NCBI Taxonomy" id="1274988"/>
    <lineage>
        <taxon>Bacteria</taxon>
        <taxon>Bacillati</taxon>
        <taxon>Actinomycetota</taxon>
        <taxon>Actinomycetes</taxon>
        <taxon>Kitasatosporales</taxon>
        <taxon>Streptomycetaceae</taxon>
        <taxon>Streptomyces</taxon>
    </lineage>
</organism>
<dbReference type="InterPro" id="IPR035070">
    <property type="entry name" value="Streptogrisin_prodomain"/>
</dbReference>
<sequence>MRVSRITLVATAAGTLLSAAVATGATAQAAPSPTAPRYQPAMVAALAHSLGVSETAAVARLDHQAAQQAELGELNHAGVATDGAYFTADGKLTVNVSSAAAAAQVRQHGLAARVPQRGEHALNRIKASLDTQALRNAPEGVASWSVDLPSDTVTVHVDPSRTSAAAKSFLKAAASHGSAVRVVRDGQSLGPQSTIYPGSPMTWTNNKGSWVCSVGYGAHDSSGRQYLVSAGHCVADLTDLYNNKSHFAKGVASRYKLGTRSVDMGLAQVDSDDSIATQVGTWGTGANIAVKGSKRAASGASLCKSGQTTGWTCGAVKSYNVSVTYIDEHGGPDTVVTGLGSSSVCTEGGDSGGAYISGNQAQGMTSGGPTDQQCSGGTNSSGSSYFQPLDDALSYYGLTLNTN</sequence>
<dbReference type="CDD" id="cd21112">
    <property type="entry name" value="alphaLP-like"/>
    <property type="match status" value="1"/>
</dbReference>
<evidence type="ECO:0000256" key="4">
    <source>
        <dbReference type="ARBA" id="ARBA00022801"/>
    </source>
</evidence>
<feature type="domain" description="Peptidase S1A alpha-lytic prodomain" evidence="10">
    <location>
        <begin position="121"/>
        <end position="175"/>
    </location>
</feature>
<evidence type="ECO:0000256" key="2">
    <source>
        <dbReference type="ARBA" id="ARBA00022670"/>
    </source>
</evidence>
<evidence type="ECO:0000256" key="6">
    <source>
        <dbReference type="ARBA" id="ARBA00023145"/>
    </source>
</evidence>
<dbReference type="Gene3D" id="2.40.10.10">
    <property type="entry name" value="Trypsin-like serine proteases"/>
    <property type="match status" value="2"/>
</dbReference>
<gene>
    <name evidence="11" type="ORF">GCM10023336_36650</name>
</gene>
<evidence type="ECO:0000313" key="12">
    <source>
        <dbReference type="Proteomes" id="UP001500124"/>
    </source>
</evidence>
<evidence type="ECO:0000256" key="9">
    <source>
        <dbReference type="SAM" id="SignalP"/>
    </source>
</evidence>
<proteinExistence type="inferred from homology"/>
<dbReference type="PRINTS" id="PR00861">
    <property type="entry name" value="ALYTICPTASE"/>
</dbReference>
<keyword evidence="2" id="KW-0645">Protease</keyword>
<keyword evidence="3 9" id="KW-0732">Signal</keyword>
<reference evidence="12" key="1">
    <citation type="journal article" date="2019" name="Int. J. Syst. Evol. Microbiol.">
        <title>The Global Catalogue of Microorganisms (GCM) 10K type strain sequencing project: providing services to taxonomists for standard genome sequencing and annotation.</title>
        <authorList>
            <consortium name="The Broad Institute Genomics Platform"/>
            <consortium name="The Broad Institute Genome Sequencing Center for Infectious Disease"/>
            <person name="Wu L."/>
            <person name="Ma J."/>
        </authorList>
    </citation>
    <scope>NUCLEOTIDE SEQUENCE [LARGE SCALE GENOMIC DNA]</scope>
    <source>
        <strain evidence="12">JCM 18410</strain>
    </source>
</reference>